<proteinExistence type="predicted"/>
<dbReference type="AlphaFoldDB" id="A0A3P3TDU7"/>
<feature type="signal peptide" evidence="1">
    <location>
        <begin position="1"/>
        <end position="29"/>
    </location>
</feature>
<dbReference type="RefSeq" id="WP_127607794.1">
    <property type="nucleotide sequence ID" value="NZ_RRCN01000002.1"/>
</dbReference>
<name>A0A3P3TDU7_9BACL</name>
<reference evidence="2 3" key="1">
    <citation type="submission" date="2018-11" db="EMBL/GenBank/DDBJ databases">
        <title>Genome sequencing of Paenibacillus sp. KCOM 3021 (= ChDC PVNT-B20).</title>
        <authorList>
            <person name="Kook J.-K."/>
            <person name="Park S.-N."/>
            <person name="Lim Y.K."/>
        </authorList>
    </citation>
    <scope>NUCLEOTIDE SEQUENCE [LARGE SCALE GENOMIC DNA]</scope>
    <source>
        <strain evidence="2 3">KCOM 3021</strain>
    </source>
</reference>
<dbReference type="InterPro" id="IPR019076">
    <property type="entry name" value="Spore_lipoprot_YhcN/YlaJ-like"/>
</dbReference>
<dbReference type="Pfam" id="PF09580">
    <property type="entry name" value="Spore_YhcN_YlaJ"/>
    <property type="match status" value="1"/>
</dbReference>
<evidence type="ECO:0000313" key="2">
    <source>
        <dbReference type="EMBL" id="RRJ54613.1"/>
    </source>
</evidence>
<dbReference type="Proteomes" id="UP000267017">
    <property type="component" value="Unassembled WGS sequence"/>
</dbReference>
<dbReference type="GO" id="GO:0030435">
    <property type="term" value="P:sporulation resulting in formation of a cellular spore"/>
    <property type="evidence" value="ECO:0007669"/>
    <property type="project" value="InterPro"/>
</dbReference>
<accession>A0A3P3TDU7</accession>
<protein>
    <submittedName>
        <fullName evidence="2">YhcN/YlaJ family sporulation lipoprotein</fullName>
    </submittedName>
</protein>
<dbReference type="EMBL" id="RRCN01000002">
    <property type="protein sequence ID" value="RRJ54613.1"/>
    <property type="molecule type" value="Genomic_DNA"/>
</dbReference>
<evidence type="ECO:0000313" key="3">
    <source>
        <dbReference type="Proteomes" id="UP000267017"/>
    </source>
</evidence>
<keyword evidence="3" id="KW-1185">Reference proteome</keyword>
<sequence>MTMAKKRNIKRIAVWLVVVSMMSTGCASKTENQSRQQGVQMQQILTPPQTHIDNRIQIADAAAEKIVRINRVKQANVLVTGRNAYVAVIVDTPQNQLSRDLEAQIAQQVRSTDPNIQNVYISANPEFVDRITSYVTDVRQGRPVSGFYEQFTEIVQRLFPKAR</sequence>
<keyword evidence="2" id="KW-0449">Lipoprotein</keyword>
<dbReference type="OrthoDB" id="1707228at2"/>
<evidence type="ECO:0000256" key="1">
    <source>
        <dbReference type="SAM" id="SignalP"/>
    </source>
</evidence>
<comment type="caution">
    <text evidence="2">The sequence shown here is derived from an EMBL/GenBank/DDBJ whole genome shotgun (WGS) entry which is preliminary data.</text>
</comment>
<organism evidence="2 3">
    <name type="scientific">Paenibacillus oralis</name>
    <dbReference type="NCBI Taxonomy" id="2490856"/>
    <lineage>
        <taxon>Bacteria</taxon>
        <taxon>Bacillati</taxon>
        <taxon>Bacillota</taxon>
        <taxon>Bacilli</taxon>
        <taxon>Bacillales</taxon>
        <taxon>Paenibacillaceae</taxon>
        <taxon>Paenibacillus</taxon>
    </lineage>
</organism>
<gene>
    <name evidence="2" type="ORF">EHV15_33970</name>
</gene>
<keyword evidence="1" id="KW-0732">Signal</keyword>
<dbReference type="PROSITE" id="PS51257">
    <property type="entry name" value="PROKAR_LIPOPROTEIN"/>
    <property type="match status" value="1"/>
</dbReference>
<feature type="chain" id="PRO_5039181541" evidence="1">
    <location>
        <begin position="30"/>
        <end position="163"/>
    </location>
</feature>
<dbReference type="NCBIfam" id="TIGR02898">
    <property type="entry name" value="spore_YhcN_YlaJ"/>
    <property type="match status" value="1"/>
</dbReference>
<dbReference type="InterPro" id="IPR014247">
    <property type="entry name" value="Spore_lipoprot_YhcN/YlaJ"/>
</dbReference>